<gene>
    <name evidence="2" type="ORF">R4Y45_06055</name>
</gene>
<dbReference type="Proteomes" id="UP001377804">
    <property type="component" value="Unassembled WGS sequence"/>
</dbReference>
<feature type="domain" description="Siphovirus-type tail component RIFT-related" evidence="1">
    <location>
        <begin position="53"/>
        <end position="141"/>
    </location>
</feature>
<comment type="caution">
    <text evidence="2">The sequence shown here is derived from an EMBL/GenBank/DDBJ whole genome shotgun (WGS) entry which is preliminary data.</text>
</comment>
<proteinExistence type="predicted"/>
<evidence type="ECO:0000313" key="3">
    <source>
        <dbReference type="Proteomes" id="UP001377804"/>
    </source>
</evidence>
<dbReference type="InterPro" id="IPR008841">
    <property type="entry name" value="Siphovirus-type_tail_N"/>
</dbReference>
<organism evidence="2 3">
    <name type="scientific">Holzapfeliella saturejae</name>
    <dbReference type="NCBI Taxonomy" id="3082953"/>
    <lineage>
        <taxon>Bacteria</taxon>
        <taxon>Bacillati</taxon>
        <taxon>Bacillota</taxon>
        <taxon>Bacilli</taxon>
        <taxon>Lactobacillales</taxon>
        <taxon>Lactobacillaceae</taxon>
        <taxon>Holzapfeliella</taxon>
    </lineage>
</organism>
<dbReference type="NCBIfam" id="TIGR01633">
    <property type="entry name" value="phi3626_gp14_N"/>
    <property type="match status" value="1"/>
</dbReference>
<evidence type="ECO:0000313" key="2">
    <source>
        <dbReference type="EMBL" id="MEJ6348779.1"/>
    </source>
</evidence>
<evidence type="ECO:0000259" key="1">
    <source>
        <dbReference type="Pfam" id="PF05709"/>
    </source>
</evidence>
<keyword evidence="3" id="KW-1185">Reference proteome</keyword>
<dbReference type="InterPro" id="IPR006520">
    <property type="entry name" value="Dit_BPSPP_N"/>
</dbReference>
<accession>A0ABU8SHS2</accession>
<dbReference type="Pfam" id="PF05709">
    <property type="entry name" value="Sipho_tail"/>
    <property type="match status" value="1"/>
</dbReference>
<dbReference type="RefSeq" id="WP_339970282.1">
    <property type="nucleotide sequence ID" value="NZ_JAWMWG010000003.1"/>
</dbReference>
<dbReference type="EMBL" id="JAWMWG010000003">
    <property type="protein sequence ID" value="MEJ6348779.1"/>
    <property type="molecule type" value="Genomic_DNA"/>
</dbReference>
<name>A0ABU8SHS2_9LACO</name>
<dbReference type="Gene3D" id="2.60.120.860">
    <property type="match status" value="1"/>
</dbReference>
<sequence length="264" mass="30516">MTYKFINLDEKQEQRRRIPPEALYFGDDSTIEEQIDGYQTLNTSGRELVGYSVNSQSVNSDGEAFTSAYYPKRDITIRYQLEAKSDVEFRQKFDYLNYLLSQKEFEFYFYDDPFYSFIGTVTAVESFPEGTNSGVSSFTITCSNPFKRRRQPTTKTKIQKLEVTENIYFGTVPDLIKLELKHDTNLIDLFNDELKIRLVHDFKAGDVVEIRPLDSEPLKINGATNFMALDVTSDLENFEVKKSDVIKVSERDCVVTLELRGKLL</sequence>
<reference evidence="2 3" key="1">
    <citation type="submission" date="2023-10" db="EMBL/GenBank/DDBJ databases">
        <title>Holzapfeliella saturejae sp. nov. isolated from Satureja montana flowers.</title>
        <authorList>
            <person name="Alcantara C."/>
            <person name="Zuniga M."/>
            <person name="Landete J.M."/>
            <person name="Monedero V."/>
        </authorList>
    </citation>
    <scope>NUCLEOTIDE SEQUENCE [LARGE SCALE GENOMIC DNA]</scope>
    <source>
        <strain evidence="2 3">He02</strain>
    </source>
</reference>
<dbReference type="Gene3D" id="2.40.30.200">
    <property type="match status" value="1"/>
</dbReference>
<protein>
    <submittedName>
        <fullName evidence="2">Phage tail family protein</fullName>
    </submittedName>
</protein>